<protein>
    <submittedName>
        <fullName evidence="2">Uncharacterized protein</fullName>
    </submittedName>
</protein>
<evidence type="ECO:0000313" key="2">
    <source>
        <dbReference type="EMBL" id="OJD25448.1"/>
    </source>
</evidence>
<gene>
    <name evidence="2" type="ORF">ACJ73_03180</name>
</gene>
<organism evidence="2 3">
    <name type="scientific">Blastomyces percursus</name>
    <dbReference type="NCBI Taxonomy" id="1658174"/>
    <lineage>
        <taxon>Eukaryota</taxon>
        <taxon>Fungi</taxon>
        <taxon>Dikarya</taxon>
        <taxon>Ascomycota</taxon>
        <taxon>Pezizomycotina</taxon>
        <taxon>Eurotiomycetes</taxon>
        <taxon>Eurotiomycetidae</taxon>
        <taxon>Onygenales</taxon>
        <taxon>Ajellomycetaceae</taxon>
        <taxon>Blastomyces</taxon>
    </lineage>
</organism>
<proteinExistence type="predicted"/>
<accession>A0A1J9QAH8</accession>
<name>A0A1J9QAH8_9EURO</name>
<dbReference type="AlphaFoldDB" id="A0A1J9QAH8"/>
<feature type="region of interest" description="Disordered" evidence="1">
    <location>
        <begin position="29"/>
        <end position="81"/>
    </location>
</feature>
<keyword evidence="3" id="KW-1185">Reference proteome</keyword>
<dbReference type="EMBL" id="LGTZ01000373">
    <property type="protein sequence ID" value="OJD25448.1"/>
    <property type="molecule type" value="Genomic_DNA"/>
</dbReference>
<reference evidence="2 3" key="1">
    <citation type="submission" date="2015-08" db="EMBL/GenBank/DDBJ databases">
        <title>Emmonsia species relationships and genome sequence.</title>
        <authorList>
            <person name="Cuomo C.A."/>
            <person name="Schwartz I.S."/>
            <person name="Kenyon C."/>
            <person name="De Hoog G.S."/>
            <person name="Govender N.P."/>
            <person name="Botha A."/>
            <person name="Moreno L."/>
            <person name="De Vries M."/>
            <person name="Munoz J.F."/>
            <person name="Stielow J.B."/>
        </authorList>
    </citation>
    <scope>NUCLEOTIDE SEQUENCE [LARGE SCALE GENOMIC DNA]</scope>
    <source>
        <strain evidence="2 3">EI222</strain>
    </source>
</reference>
<sequence>MGWHATSKQFLEIISDPAFVILFLDPEGDSEMISSSESSQNSEPQTPTGGRIADETSHFPSSELSPPGSQDAAGAVSTKMEYDDTQTEYAVVTLSQHNSGDDAAGGDTWDHQGSAISRAEPGSSWKNKKAEEEYQRVLEMVVDRDFNLKEFGDPFDDGDMVKQ</sequence>
<comment type="caution">
    <text evidence="2">The sequence shown here is derived from an EMBL/GenBank/DDBJ whole genome shotgun (WGS) entry which is preliminary data.</text>
</comment>
<evidence type="ECO:0000313" key="3">
    <source>
        <dbReference type="Proteomes" id="UP000242791"/>
    </source>
</evidence>
<feature type="compositionally biased region" description="Polar residues" evidence="1">
    <location>
        <begin position="58"/>
        <end position="68"/>
    </location>
</feature>
<dbReference type="OrthoDB" id="5377039at2759"/>
<dbReference type="VEuPathDB" id="FungiDB:ACJ73_03180"/>
<dbReference type="STRING" id="1658174.A0A1J9QAH8"/>
<feature type="compositionally biased region" description="Low complexity" evidence="1">
    <location>
        <begin position="31"/>
        <end position="43"/>
    </location>
</feature>
<dbReference type="Proteomes" id="UP000242791">
    <property type="component" value="Unassembled WGS sequence"/>
</dbReference>
<evidence type="ECO:0000256" key="1">
    <source>
        <dbReference type="SAM" id="MobiDB-lite"/>
    </source>
</evidence>